<organism evidence="4 5">
    <name type="scientific">Saltatorellus ferox</name>
    <dbReference type="NCBI Taxonomy" id="2528018"/>
    <lineage>
        <taxon>Bacteria</taxon>
        <taxon>Pseudomonadati</taxon>
        <taxon>Planctomycetota</taxon>
        <taxon>Planctomycetia</taxon>
        <taxon>Planctomycetia incertae sedis</taxon>
        <taxon>Saltatorellus</taxon>
    </lineage>
</organism>
<dbReference type="Gene3D" id="3.30.450.90">
    <property type="match status" value="1"/>
</dbReference>
<dbReference type="Gene3D" id="3.40.50.300">
    <property type="entry name" value="P-loop containing nucleotide triphosphate hydrolases"/>
    <property type="match status" value="1"/>
</dbReference>
<evidence type="ECO:0000259" key="3">
    <source>
        <dbReference type="SMART" id="SM00382"/>
    </source>
</evidence>
<dbReference type="Proteomes" id="UP000320390">
    <property type="component" value="Chromosome"/>
</dbReference>
<feature type="compositionally biased region" description="Pro residues" evidence="2">
    <location>
        <begin position="48"/>
        <end position="59"/>
    </location>
</feature>
<feature type="region of interest" description="Disordered" evidence="2">
    <location>
        <begin position="1"/>
        <end position="68"/>
    </location>
</feature>
<comment type="similarity">
    <text evidence="1">Belongs to the GSP E family.</text>
</comment>
<name>A0A518EWA8_9BACT</name>
<protein>
    <submittedName>
        <fullName evidence="4">Twitching mobility protein</fullName>
    </submittedName>
</protein>
<dbReference type="InterPro" id="IPR001482">
    <property type="entry name" value="T2SS/T4SS_dom"/>
</dbReference>
<accession>A0A518EWA8</accession>
<feature type="region of interest" description="Disordered" evidence="2">
    <location>
        <begin position="533"/>
        <end position="590"/>
    </location>
</feature>
<dbReference type="GO" id="GO:0005524">
    <property type="term" value="F:ATP binding"/>
    <property type="evidence" value="ECO:0007669"/>
    <property type="project" value="InterPro"/>
</dbReference>
<feature type="region of interest" description="Disordered" evidence="2">
    <location>
        <begin position="197"/>
        <end position="217"/>
    </location>
</feature>
<dbReference type="InterPro" id="IPR006321">
    <property type="entry name" value="PilT/PilU"/>
</dbReference>
<feature type="compositionally biased region" description="Low complexity" evidence="2">
    <location>
        <begin position="109"/>
        <end position="118"/>
    </location>
</feature>
<dbReference type="InterPro" id="IPR003593">
    <property type="entry name" value="AAA+_ATPase"/>
</dbReference>
<dbReference type="NCBIfam" id="TIGR01420">
    <property type="entry name" value="pilT_fam"/>
    <property type="match status" value="1"/>
</dbReference>
<dbReference type="PANTHER" id="PTHR30486">
    <property type="entry name" value="TWITCHING MOTILITY PROTEIN PILT"/>
    <property type="match status" value="1"/>
</dbReference>
<evidence type="ECO:0000256" key="1">
    <source>
        <dbReference type="ARBA" id="ARBA00006611"/>
    </source>
</evidence>
<dbReference type="GO" id="GO:0016887">
    <property type="term" value="F:ATP hydrolysis activity"/>
    <property type="evidence" value="ECO:0007669"/>
    <property type="project" value="InterPro"/>
</dbReference>
<evidence type="ECO:0000256" key="2">
    <source>
        <dbReference type="SAM" id="MobiDB-lite"/>
    </source>
</evidence>
<feature type="domain" description="AAA+ ATPase" evidence="3">
    <location>
        <begin position="299"/>
        <end position="424"/>
    </location>
</feature>
<dbReference type="Pfam" id="PF00437">
    <property type="entry name" value="T2SSE"/>
    <property type="match status" value="1"/>
</dbReference>
<evidence type="ECO:0000313" key="4">
    <source>
        <dbReference type="EMBL" id="QDV08369.1"/>
    </source>
</evidence>
<dbReference type="OrthoDB" id="9810761at2"/>
<feature type="region of interest" description="Disordered" evidence="2">
    <location>
        <begin position="109"/>
        <end position="154"/>
    </location>
</feature>
<dbReference type="AlphaFoldDB" id="A0A518EWA8"/>
<dbReference type="RefSeq" id="WP_145200902.1">
    <property type="nucleotide sequence ID" value="NZ_CP036434.1"/>
</dbReference>
<dbReference type="InterPro" id="IPR050921">
    <property type="entry name" value="T4SS_GSP_E_ATPase"/>
</dbReference>
<proteinExistence type="inferred from homology"/>
<sequence length="590" mass="62818">MQDQPQDEFSFKGVAPDDRQDEAGSESLADQAASQASPSAHQHAMPHPAAPLPAGPLPGAPANQAPPEKVVHVDLASVMAVVGEAAASMAQELPAPVAAMPAASTSSAMAYSAPSSGPDLPATSGIPDAPALEGAEAPASVGTSSEGSASPEVKRARVTLEVQGDDPSLGKTVNPRHLVQGWLAEMVKSKASDLILRSGGRPSKRQDGKISFLPGRVPGPGPMMEVLRGILGEKRMEQFEETGAADAALDLDGLGRFRINAYKQMGEPAIVIRRINENAPSLDELHLPSDALKDLALRKRGLVLVTGVAGSGKSTTLSAMIEFMNRNVERHIVTLEDPVELMFKERYCVISQREVGTDTTSFKQGIKHALRQSPDVIFIGEMRDAETVLAALEAIETGHLVMSTMHTVNAAQTVDRILGFFPAERHVQIRQRMADTLAGVLSMRLVPRIGGGQVPAFELMQVTPQVRELLEEGKTTELGRVIQGGMEKGIVSFNDRLFELVQTGFVDIEDAVQSSDRPDELIMMVRGIQGGQRAAAKAQKQGQIDSVDSTGTPMRRRTDMEETQSTQEGGSPSQGASGGSNLRLRGNSDY</sequence>
<dbReference type="SUPFAM" id="SSF52540">
    <property type="entry name" value="P-loop containing nucleoside triphosphate hydrolases"/>
    <property type="match status" value="1"/>
</dbReference>
<dbReference type="EMBL" id="CP036434">
    <property type="protein sequence ID" value="QDV08369.1"/>
    <property type="molecule type" value="Genomic_DNA"/>
</dbReference>
<keyword evidence="5" id="KW-1185">Reference proteome</keyword>
<reference evidence="4 5" key="1">
    <citation type="submission" date="2019-02" db="EMBL/GenBank/DDBJ databases">
        <title>Deep-cultivation of Planctomycetes and their phenomic and genomic characterization uncovers novel biology.</title>
        <authorList>
            <person name="Wiegand S."/>
            <person name="Jogler M."/>
            <person name="Boedeker C."/>
            <person name="Pinto D."/>
            <person name="Vollmers J."/>
            <person name="Rivas-Marin E."/>
            <person name="Kohn T."/>
            <person name="Peeters S.H."/>
            <person name="Heuer A."/>
            <person name="Rast P."/>
            <person name="Oberbeckmann S."/>
            <person name="Bunk B."/>
            <person name="Jeske O."/>
            <person name="Meyerdierks A."/>
            <person name="Storesund J.E."/>
            <person name="Kallscheuer N."/>
            <person name="Luecker S."/>
            <person name="Lage O.M."/>
            <person name="Pohl T."/>
            <person name="Merkel B.J."/>
            <person name="Hornburger P."/>
            <person name="Mueller R.-W."/>
            <person name="Bruemmer F."/>
            <person name="Labrenz M."/>
            <person name="Spormann A.M."/>
            <person name="Op den Camp H."/>
            <person name="Overmann J."/>
            <person name="Amann R."/>
            <person name="Jetten M.S.M."/>
            <person name="Mascher T."/>
            <person name="Medema M.H."/>
            <person name="Devos D.P."/>
            <person name="Kaster A.-K."/>
            <person name="Ovreas L."/>
            <person name="Rohde M."/>
            <person name="Galperin M.Y."/>
            <person name="Jogler C."/>
        </authorList>
    </citation>
    <scope>NUCLEOTIDE SEQUENCE [LARGE SCALE GENOMIC DNA]</scope>
    <source>
        <strain evidence="4 5">Poly30</strain>
    </source>
</reference>
<feature type="compositionally biased region" description="Low complexity" evidence="2">
    <location>
        <begin position="533"/>
        <end position="544"/>
    </location>
</feature>
<dbReference type="PANTHER" id="PTHR30486:SF12">
    <property type="entry name" value="TYPE IV PILUS ATPASE PILU"/>
    <property type="match status" value="1"/>
</dbReference>
<dbReference type="CDD" id="cd01131">
    <property type="entry name" value="PilT"/>
    <property type="match status" value="1"/>
</dbReference>
<dbReference type="InterPro" id="IPR027417">
    <property type="entry name" value="P-loop_NTPase"/>
</dbReference>
<gene>
    <name evidence="4" type="primary">pilT_4</name>
    <name evidence="4" type="ORF">Poly30_39070</name>
</gene>
<dbReference type="SMART" id="SM00382">
    <property type="entry name" value="AAA"/>
    <property type="match status" value="1"/>
</dbReference>
<evidence type="ECO:0000313" key="5">
    <source>
        <dbReference type="Proteomes" id="UP000320390"/>
    </source>
</evidence>
<feature type="compositionally biased region" description="Low complexity" evidence="2">
    <location>
        <begin position="29"/>
        <end position="47"/>
    </location>
</feature>